<feature type="transmembrane region" description="Helical" evidence="8">
    <location>
        <begin position="54"/>
        <end position="72"/>
    </location>
</feature>
<dbReference type="PANTHER" id="PTHR30330">
    <property type="entry name" value="AGSS FAMILY TRANSPORTER, SODIUM-ALANINE"/>
    <property type="match status" value="1"/>
</dbReference>
<evidence type="ECO:0000256" key="4">
    <source>
        <dbReference type="ARBA" id="ARBA00022475"/>
    </source>
</evidence>
<feature type="transmembrane region" description="Helical" evidence="8">
    <location>
        <begin position="410"/>
        <end position="427"/>
    </location>
</feature>
<evidence type="ECO:0000313" key="9">
    <source>
        <dbReference type="EMBL" id="MCY6482989.1"/>
    </source>
</evidence>
<evidence type="ECO:0000313" key="10">
    <source>
        <dbReference type="Proteomes" id="UP001078443"/>
    </source>
</evidence>
<dbReference type="Proteomes" id="UP001078443">
    <property type="component" value="Unassembled WGS sequence"/>
</dbReference>
<dbReference type="PRINTS" id="PR00175">
    <property type="entry name" value="NAALASMPORT"/>
</dbReference>
<comment type="similarity">
    <text evidence="2 8">Belongs to the alanine or glycine:cation symporter (AGCS) (TC 2.A.25) family.</text>
</comment>
<keyword evidence="5 8" id="KW-0812">Transmembrane</keyword>
<keyword evidence="4 8" id="KW-1003">Cell membrane</keyword>
<keyword evidence="7 8" id="KW-0472">Membrane</keyword>
<feature type="transmembrane region" description="Helical" evidence="8">
    <location>
        <begin position="178"/>
        <end position="200"/>
    </location>
</feature>
<comment type="subcellular location">
    <subcellularLocation>
        <location evidence="1 8">Cell membrane</location>
        <topology evidence="1 8">Multi-pass membrane protein</topology>
    </subcellularLocation>
</comment>
<feature type="transmembrane region" description="Helical" evidence="8">
    <location>
        <begin position="92"/>
        <end position="115"/>
    </location>
</feature>
<organism evidence="9 10">
    <name type="scientific">Clostridium aestuarii</name>
    <dbReference type="NCBI Taxonomy" id="338193"/>
    <lineage>
        <taxon>Bacteria</taxon>
        <taxon>Bacillati</taxon>
        <taxon>Bacillota</taxon>
        <taxon>Clostridia</taxon>
        <taxon>Eubacteriales</taxon>
        <taxon>Clostridiaceae</taxon>
        <taxon>Clostridium</taxon>
    </lineage>
</organism>
<dbReference type="EMBL" id="JAPQER010000001">
    <property type="protein sequence ID" value="MCY6482989.1"/>
    <property type="molecule type" value="Genomic_DNA"/>
</dbReference>
<dbReference type="NCBIfam" id="TIGR00835">
    <property type="entry name" value="agcS"/>
    <property type="match status" value="1"/>
</dbReference>
<keyword evidence="8" id="KW-0769">Symport</keyword>
<evidence type="ECO:0000256" key="5">
    <source>
        <dbReference type="ARBA" id="ARBA00022692"/>
    </source>
</evidence>
<evidence type="ECO:0000256" key="1">
    <source>
        <dbReference type="ARBA" id="ARBA00004651"/>
    </source>
</evidence>
<reference evidence="9" key="1">
    <citation type="submission" date="2022-12" db="EMBL/GenBank/DDBJ databases">
        <authorList>
            <person name="Wang J."/>
        </authorList>
    </citation>
    <scope>NUCLEOTIDE SEQUENCE</scope>
    <source>
        <strain evidence="9">HY-45-18</strain>
    </source>
</reference>
<name>A0ABT4CVH4_9CLOT</name>
<feature type="transmembrane region" description="Helical" evidence="8">
    <location>
        <begin position="293"/>
        <end position="322"/>
    </location>
</feature>
<accession>A0ABT4CVH4</accession>
<feature type="transmembrane region" description="Helical" evidence="8">
    <location>
        <begin position="141"/>
        <end position="158"/>
    </location>
</feature>
<feature type="transmembrane region" description="Helical" evidence="8">
    <location>
        <begin position="243"/>
        <end position="259"/>
    </location>
</feature>
<evidence type="ECO:0000256" key="2">
    <source>
        <dbReference type="ARBA" id="ARBA00009261"/>
    </source>
</evidence>
<evidence type="ECO:0000256" key="8">
    <source>
        <dbReference type="RuleBase" id="RU363064"/>
    </source>
</evidence>
<dbReference type="PANTHER" id="PTHR30330:SF1">
    <property type="entry name" value="AMINO-ACID CARRIER PROTEIN ALST"/>
    <property type="match status" value="1"/>
</dbReference>
<gene>
    <name evidence="9" type="ORF">OW763_01295</name>
</gene>
<feature type="transmembrane region" description="Helical" evidence="8">
    <location>
        <begin position="342"/>
        <end position="363"/>
    </location>
</feature>
<proteinExistence type="inferred from homology"/>
<feature type="transmembrane region" description="Helical" evidence="8">
    <location>
        <begin position="212"/>
        <end position="237"/>
    </location>
</feature>
<keyword evidence="10" id="KW-1185">Reference proteome</keyword>
<keyword evidence="6 8" id="KW-1133">Transmembrane helix</keyword>
<dbReference type="Gene3D" id="1.20.1740.10">
    <property type="entry name" value="Amino acid/polyamine transporter I"/>
    <property type="match status" value="1"/>
</dbReference>
<evidence type="ECO:0000256" key="3">
    <source>
        <dbReference type="ARBA" id="ARBA00022448"/>
    </source>
</evidence>
<protein>
    <submittedName>
        <fullName evidence="9">Sodium:alanine symporter family protein</fullName>
    </submittedName>
</protein>
<feature type="transmembrane region" description="Helical" evidence="8">
    <location>
        <begin position="12"/>
        <end position="33"/>
    </location>
</feature>
<dbReference type="InterPro" id="IPR001463">
    <property type="entry name" value="Na/Ala_symport"/>
</dbReference>
<keyword evidence="3 8" id="KW-0813">Transport</keyword>
<evidence type="ECO:0000256" key="6">
    <source>
        <dbReference type="ARBA" id="ARBA00022989"/>
    </source>
</evidence>
<comment type="caution">
    <text evidence="9">The sequence shown here is derived from an EMBL/GenBank/DDBJ whole genome shotgun (WGS) entry which is preliminary data.</text>
</comment>
<dbReference type="PROSITE" id="PS00873">
    <property type="entry name" value="NA_ALANINE_SYMP"/>
    <property type="match status" value="1"/>
</dbReference>
<dbReference type="Pfam" id="PF01235">
    <property type="entry name" value="Na_Ala_symp"/>
    <property type="match status" value="1"/>
</dbReference>
<sequence>MDLIVKISDYLWGSVIGYLLLGTGLYYSLRLGVPQLKYFKHAMGVMKRSVKGKDGGVSGFGTLCAAVGSQVGTGSLVGVASALVAGGPGAVFWMWVTAVFGMVITFAEVVLGQLFREKQEDGTYRGGAAYYIEKGLKSKPLAITMALLYVFGIGIFIASLQTNSIANAFSGVVDVNPIIPGIVVIALTGLVIVGGVKRLADVSSRIVPFMALAYTAVVLYIIIININALPSVFALIIKSAFKPQAALGGVVGHTVMQAFRNGTARGLFSNDAGNGTAGTMHASADVKHPVEQALLAMMGTFITTIIICSCTAFAIILTGVLSTDKVGIHLLQESFGVAMGPLGKWIVFGAMFMFGFTTLLADLFYGETNIRYIFKEKSKTPIWIYRIVTAIILGISCVAPLAVIWGLIDIIVALIVFVNLIALFKLFKYVHYTFNDYVNQLKQGKEEPEWDKNTDITKLDVTIES</sequence>
<evidence type="ECO:0000256" key="7">
    <source>
        <dbReference type="ARBA" id="ARBA00023136"/>
    </source>
</evidence>
<feature type="transmembrane region" description="Helical" evidence="8">
    <location>
        <begin position="383"/>
        <end position="404"/>
    </location>
</feature>
<dbReference type="RefSeq" id="WP_268039256.1">
    <property type="nucleotide sequence ID" value="NZ_JAPQER010000001.1"/>
</dbReference>